<keyword evidence="3 5" id="KW-0808">Transferase</keyword>
<dbReference type="HOGENOM" id="CLU_037990_2_7_7"/>
<sequence>MAITLTLDNSELAKSYDELSNSQFNNGVALIESLDVSQGATVLDIGCGTGRLGRHVVDIIGPTGTYIGIDPLEERIKIANEKNAHQNAYYEIGTAENLESINDNSIDVVYLNAVFHWVQDKEAALLEIVRVLKPGGKVGITTGAKELNFYSGIEFITNRVLQREPYNKHVQLPEKRHLTTTELINMLVKVNLKVIDIQVKTVKRTHPTAKEFIRHSEASSFGNYLSNVPEWLREQVKSDIEVELEKYRTKDGIQLSRHTIFAIAKKKKGLAIVH</sequence>
<dbReference type="Pfam" id="PF08241">
    <property type="entry name" value="Methyltransf_11"/>
    <property type="match status" value="1"/>
</dbReference>
<evidence type="ECO:0000256" key="2">
    <source>
        <dbReference type="ARBA" id="ARBA00022603"/>
    </source>
</evidence>
<protein>
    <submittedName>
        <fullName evidence="5">Methyltransferase type 11</fullName>
    </submittedName>
</protein>
<dbReference type="Proteomes" id="UP000006695">
    <property type="component" value="Chromosome"/>
</dbReference>
<dbReference type="InterPro" id="IPR013216">
    <property type="entry name" value="Methyltransf_11"/>
</dbReference>
<name>A5G8B6_GEOUR</name>
<keyword evidence="2 5" id="KW-0489">Methyltransferase</keyword>
<organism evidence="5 6">
    <name type="scientific">Geotalea uraniireducens (strain Rf4)</name>
    <name type="common">Geobacter uraniireducens</name>
    <dbReference type="NCBI Taxonomy" id="351605"/>
    <lineage>
        <taxon>Bacteria</taxon>
        <taxon>Pseudomonadati</taxon>
        <taxon>Thermodesulfobacteriota</taxon>
        <taxon>Desulfuromonadia</taxon>
        <taxon>Geobacterales</taxon>
        <taxon>Geobacteraceae</taxon>
        <taxon>Geotalea</taxon>
    </lineage>
</organism>
<evidence type="ECO:0000259" key="4">
    <source>
        <dbReference type="Pfam" id="PF08241"/>
    </source>
</evidence>
<keyword evidence="6" id="KW-1185">Reference proteome</keyword>
<evidence type="ECO:0000313" key="6">
    <source>
        <dbReference type="Proteomes" id="UP000006695"/>
    </source>
</evidence>
<reference evidence="5 6" key="1">
    <citation type="submission" date="2007-05" db="EMBL/GenBank/DDBJ databases">
        <title>Complete sequence of Geobacter uraniireducens Rf4.</title>
        <authorList>
            <consortium name="US DOE Joint Genome Institute"/>
            <person name="Copeland A."/>
            <person name="Lucas S."/>
            <person name="Lapidus A."/>
            <person name="Barry K."/>
            <person name="Detter J.C."/>
            <person name="Glavina del Rio T."/>
            <person name="Hammon N."/>
            <person name="Israni S."/>
            <person name="Dalin E."/>
            <person name="Tice H."/>
            <person name="Pitluck S."/>
            <person name="Chertkov O."/>
            <person name="Brettin T."/>
            <person name="Bruce D."/>
            <person name="Han C."/>
            <person name="Schmutz J."/>
            <person name="Larimer F."/>
            <person name="Land M."/>
            <person name="Hauser L."/>
            <person name="Kyrpides N."/>
            <person name="Mikhailova N."/>
            <person name="Shelobolina E."/>
            <person name="Aklujkar M."/>
            <person name="Lovley D."/>
            <person name="Richardson P."/>
        </authorList>
    </citation>
    <scope>NUCLEOTIDE SEQUENCE [LARGE SCALE GENOMIC DNA]</scope>
    <source>
        <strain evidence="5 6">Rf4</strain>
    </source>
</reference>
<dbReference type="GO" id="GO:0032259">
    <property type="term" value="P:methylation"/>
    <property type="evidence" value="ECO:0007669"/>
    <property type="project" value="UniProtKB-KW"/>
</dbReference>
<dbReference type="AlphaFoldDB" id="A5G8B6"/>
<dbReference type="Gene3D" id="3.40.50.150">
    <property type="entry name" value="Vaccinia Virus protein VP39"/>
    <property type="match status" value="1"/>
</dbReference>
<dbReference type="STRING" id="351605.Gura_3885"/>
<dbReference type="InterPro" id="IPR029063">
    <property type="entry name" value="SAM-dependent_MTases_sf"/>
</dbReference>
<feature type="domain" description="Methyltransferase type 11" evidence="4">
    <location>
        <begin position="43"/>
        <end position="138"/>
    </location>
</feature>
<dbReference type="GO" id="GO:0008757">
    <property type="term" value="F:S-adenosylmethionine-dependent methyltransferase activity"/>
    <property type="evidence" value="ECO:0007669"/>
    <property type="project" value="InterPro"/>
</dbReference>
<dbReference type="PANTHER" id="PTHR44942:SF4">
    <property type="entry name" value="METHYLTRANSFERASE TYPE 11 DOMAIN-CONTAINING PROTEIN"/>
    <property type="match status" value="1"/>
</dbReference>
<dbReference type="InterPro" id="IPR051052">
    <property type="entry name" value="Diverse_substrate_MTase"/>
</dbReference>
<dbReference type="EMBL" id="CP000698">
    <property type="protein sequence ID" value="ABQ28034.1"/>
    <property type="molecule type" value="Genomic_DNA"/>
</dbReference>
<evidence type="ECO:0000256" key="3">
    <source>
        <dbReference type="ARBA" id="ARBA00022679"/>
    </source>
</evidence>
<accession>A5G8B6</accession>
<dbReference type="PANTHER" id="PTHR44942">
    <property type="entry name" value="METHYLTRANSF_11 DOMAIN-CONTAINING PROTEIN"/>
    <property type="match status" value="1"/>
</dbReference>
<comment type="similarity">
    <text evidence="1">Belongs to the methyltransferase superfamily.</text>
</comment>
<gene>
    <name evidence="5" type="ordered locus">Gura_3885</name>
</gene>
<dbReference type="RefSeq" id="WP_011940678.1">
    <property type="nucleotide sequence ID" value="NC_009483.1"/>
</dbReference>
<evidence type="ECO:0000256" key="1">
    <source>
        <dbReference type="ARBA" id="ARBA00008361"/>
    </source>
</evidence>
<proteinExistence type="inferred from homology"/>
<dbReference type="CDD" id="cd02440">
    <property type="entry name" value="AdoMet_MTases"/>
    <property type="match status" value="1"/>
</dbReference>
<dbReference type="KEGG" id="gur:Gura_3885"/>
<evidence type="ECO:0000313" key="5">
    <source>
        <dbReference type="EMBL" id="ABQ28034.1"/>
    </source>
</evidence>
<dbReference type="SUPFAM" id="SSF53335">
    <property type="entry name" value="S-adenosyl-L-methionine-dependent methyltransferases"/>
    <property type="match status" value="1"/>
</dbReference>